<reference evidence="2 3" key="1">
    <citation type="journal article" date="2015" name="J. Microbiol.">
        <title>Sphingosinicella ginsenosidimutans sp. nov., with ginsenoside converting activity.</title>
        <authorList>
            <person name="Kim J.K."/>
            <person name="Kang M.S."/>
            <person name="Park S.C."/>
            <person name="Kim K.M."/>
            <person name="Choi K."/>
            <person name="Yoon M.H."/>
            <person name="Im W.T."/>
        </authorList>
    </citation>
    <scope>NUCLEOTIDE SEQUENCE [LARGE SCALE GENOMIC DNA]</scope>
    <source>
        <strain evidence="2 3">BS-11</strain>
    </source>
</reference>
<proteinExistence type="predicted"/>
<evidence type="ECO:0000256" key="1">
    <source>
        <dbReference type="SAM" id="SignalP"/>
    </source>
</evidence>
<dbReference type="OrthoDB" id="5936191at2"/>
<keyword evidence="3" id="KW-1185">Reference proteome</keyword>
<organism evidence="2 3">
    <name type="scientific">Allosphingosinicella ginsenosidimutans</name>
    <dbReference type="NCBI Taxonomy" id="1176539"/>
    <lineage>
        <taxon>Bacteria</taxon>
        <taxon>Pseudomonadati</taxon>
        <taxon>Pseudomonadota</taxon>
        <taxon>Alphaproteobacteria</taxon>
        <taxon>Sphingomonadales</taxon>
        <taxon>Sphingomonadaceae</taxon>
        <taxon>Allosphingosinicella</taxon>
    </lineage>
</organism>
<evidence type="ECO:0000313" key="2">
    <source>
        <dbReference type="EMBL" id="TXC64688.1"/>
    </source>
</evidence>
<feature type="signal peptide" evidence="1">
    <location>
        <begin position="1"/>
        <end position="22"/>
    </location>
</feature>
<dbReference type="PROSITE" id="PS51257">
    <property type="entry name" value="PROKAR_LIPOPROTEIN"/>
    <property type="match status" value="1"/>
</dbReference>
<keyword evidence="1" id="KW-0732">Signal</keyword>
<sequence>MKILLGTLALPLAFLSCMPGCARETAAPNSFELRMAGDAVIYRGLLQGEGARELAETVRDPHRNVSRLVITSPGGEGPDALTVGEAIRDRGLDVAVDRMCVSACAIYVFVAGRHKTILPGSIVAYHLSPSLMVHLLRQSGRNGAADAFARQYGAAASFYRSVGADIGILDVAAKLTQPICVAEDERRPPNDPRRYMIAWRYTGFIPTREQLAAFGIRNVEGWWPQAEELPTTLGRLGFRPQYRPAYDPNGSAFNAARSRPLPALGTCPPSLVNTTSAAGR</sequence>
<dbReference type="Proteomes" id="UP000321249">
    <property type="component" value="Unassembled WGS sequence"/>
</dbReference>
<dbReference type="EMBL" id="VOQQ01000001">
    <property type="protein sequence ID" value="TXC64688.1"/>
    <property type="molecule type" value="Genomic_DNA"/>
</dbReference>
<dbReference type="AlphaFoldDB" id="A0A5C6TY81"/>
<feature type="chain" id="PRO_5023097385" description="ATP-dependent Clp protease proteolytic subunit" evidence="1">
    <location>
        <begin position="23"/>
        <end position="280"/>
    </location>
</feature>
<evidence type="ECO:0000313" key="3">
    <source>
        <dbReference type="Proteomes" id="UP000321249"/>
    </source>
</evidence>
<evidence type="ECO:0008006" key="4">
    <source>
        <dbReference type="Google" id="ProtNLM"/>
    </source>
</evidence>
<accession>A0A5C6TY81</accession>
<dbReference type="RefSeq" id="WP_147044111.1">
    <property type="nucleotide sequence ID" value="NZ_BAABIR010000001.1"/>
</dbReference>
<comment type="caution">
    <text evidence="2">The sequence shown here is derived from an EMBL/GenBank/DDBJ whole genome shotgun (WGS) entry which is preliminary data.</text>
</comment>
<gene>
    <name evidence="2" type="ORF">FRZ32_14145</name>
</gene>
<protein>
    <recommendedName>
        <fullName evidence="4">ATP-dependent Clp protease proteolytic subunit</fullName>
    </recommendedName>
</protein>
<name>A0A5C6TY81_9SPHN</name>